<protein>
    <submittedName>
        <fullName evidence="1">Uncharacterized protein</fullName>
    </submittedName>
</protein>
<organism evidence="1 2">
    <name type="scientific">Candidatus Obscuribacter phosphatis</name>
    <dbReference type="NCBI Taxonomy" id="1906157"/>
    <lineage>
        <taxon>Bacteria</taxon>
        <taxon>Bacillati</taxon>
        <taxon>Candidatus Melainabacteria</taxon>
        <taxon>Candidatus Obscuribacterales</taxon>
        <taxon>Candidatus Obscuribacteraceae</taxon>
        <taxon>Candidatus Obscuribacter</taxon>
    </lineage>
</organism>
<dbReference type="EMBL" id="JAFLCK010000045">
    <property type="protein sequence ID" value="MBN8662621.1"/>
    <property type="molecule type" value="Genomic_DNA"/>
</dbReference>
<comment type="caution">
    <text evidence="1">The sequence shown here is derived from an EMBL/GenBank/DDBJ whole genome shotgun (WGS) entry which is preliminary data.</text>
</comment>
<dbReference type="Proteomes" id="UP000664277">
    <property type="component" value="Unassembled WGS sequence"/>
</dbReference>
<gene>
    <name evidence="1" type="ORF">J0M35_19790</name>
</gene>
<proteinExistence type="predicted"/>
<evidence type="ECO:0000313" key="1">
    <source>
        <dbReference type="EMBL" id="MBN8662621.1"/>
    </source>
</evidence>
<accession>A0A8J7PFK4</accession>
<reference evidence="1" key="1">
    <citation type="submission" date="2021-02" db="EMBL/GenBank/DDBJ databases">
        <title>Genome-Resolved Metagenomics of a Microbial Community Performing Photosynthetic Biological Nutrient Removal.</title>
        <authorList>
            <person name="Mcdaniel E.A."/>
        </authorList>
    </citation>
    <scope>NUCLEOTIDE SEQUENCE</scope>
    <source>
        <strain evidence="1">UWPOB_OBS1</strain>
    </source>
</reference>
<evidence type="ECO:0000313" key="2">
    <source>
        <dbReference type="Proteomes" id="UP000664277"/>
    </source>
</evidence>
<name>A0A8J7PFK4_9BACT</name>
<sequence>MQLLRRFYLSAISSFPLFQAFRYFKLSAISSFPLFPSDLLTPIDRVDVEAELENGEITTERKITLPLLFTELWLERELELG</sequence>
<dbReference type="AlphaFoldDB" id="A0A8J7PFK4"/>